<feature type="domain" description="DUF218" evidence="2">
    <location>
        <begin position="147"/>
        <end position="374"/>
    </location>
</feature>
<dbReference type="InterPro" id="IPR051599">
    <property type="entry name" value="Cell_Envelope_Assoc"/>
</dbReference>
<reference evidence="3" key="1">
    <citation type="journal article" date="2020" name="mSystems">
        <title>Genome- and Community-Level Interaction Insights into Carbon Utilization and Element Cycling Functions of Hydrothermarchaeota in Hydrothermal Sediment.</title>
        <authorList>
            <person name="Zhou Z."/>
            <person name="Liu Y."/>
            <person name="Xu W."/>
            <person name="Pan J."/>
            <person name="Luo Z.H."/>
            <person name="Li M."/>
        </authorList>
    </citation>
    <scope>NUCLEOTIDE SEQUENCE [LARGE SCALE GENOMIC DNA]</scope>
    <source>
        <strain evidence="3">SpSt-418</strain>
    </source>
</reference>
<dbReference type="InterPro" id="IPR014729">
    <property type="entry name" value="Rossmann-like_a/b/a_fold"/>
</dbReference>
<dbReference type="InterPro" id="IPR003848">
    <property type="entry name" value="DUF218"/>
</dbReference>
<dbReference type="PANTHER" id="PTHR30336">
    <property type="entry name" value="INNER MEMBRANE PROTEIN, PROBABLE PERMEASE"/>
    <property type="match status" value="1"/>
</dbReference>
<feature type="transmembrane region" description="Helical" evidence="1">
    <location>
        <begin position="12"/>
        <end position="30"/>
    </location>
</feature>
<feature type="transmembrane region" description="Helical" evidence="1">
    <location>
        <begin position="37"/>
        <end position="55"/>
    </location>
</feature>
<proteinExistence type="predicted"/>
<dbReference type="EMBL" id="DSRU01000024">
    <property type="protein sequence ID" value="HFM96466.1"/>
    <property type="molecule type" value="Genomic_DNA"/>
</dbReference>
<dbReference type="Gene3D" id="3.40.50.620">
    <property type="entry name" value="HUPs"/>
    <property type="match status" value="1"/>
</dbReference>
<keyword evidence="1" id="KW-0812">Transmembrane</keyword>
<dbReference type="GO" id="GO:0043164">
    <property type="term" value="P:Gram-negative-bacterium-type cell wall biogenesis"/>
    <property type="evidence" value="ECO:0007669"/>
    <property type="project" value="TreeGrafter"/>
</dbReference>
<dbReference type="AlphaFoldDB" id="A0A7C3KB43"/>
<comment type="caution">
    <text evidence="3">The sequence shown here is derived from an EMBL/GenBank/DDBJ whole genome shotgun (WGS) entry which is preliminary data.</text>
</comment>
<evidence type="ECO:0000259" key="2">
    <source>
        <dbReference type="Pfam" id="PF02698"/>
    </source>
</evidence>
<name>A0A7C3KB43_9CYAN</name>
<protein>
    <submittedName>
        <fullName evidence="3">YdcF family protein</fullName>
    </submittedName>
</protein>
<evidence type="ECO:0000256" key="1">
    <source>
        <dbReference type="SAM" id="Phobius"/>
    </source>
</evidence>
<keyword evidence="1" id="KW-0472">Membrane</keyword>
<dbReference type="GO" id="GO:0005886">
    <property type="term" value="C:plasma membrane"/>
    <property type="evidence" value="ECO:0007669"/>
    <property type="project" value="TreeGrafter"/>
</dbReference>
<accession>A0A7C3KB43</accession>
<sequence length="387" mass="42939">MVLLLTDVFLLLTQVLLWIVVGLITYNVVLKALPKVLLGRLVIGLILAILALAFFRGPIVDGGVLAVLWRIISFPLSPMGLGIILLYFLIRGGLKGWLKNLVLGGVLLLALSSVPFVSYFLAQELEQEGIEVVRAPQTTLPAGARRVIVLLGQNTTRTQLRPPTQGAPTDVTTPFSARDLTPEQFAILSRLPTQLTEHGDRLLYAGQLYQQESAAGTNPLIIVSAGNRLDRRRKDGEGPEAVSESADIRSFLSQSYNIPTENILIDSDSYSIRRSAEETQRILNENQINFGNQLFLISSAMNMHRAYLTFQNVFSDGVQILARPTDFYTLPSADRLDRVALGRDLIEREVQASEFVPTSEAFCISSQAISEYLASIYYFLRGWLRPF</sequence>
<organism evidence="3">
    <name type="scientific">Oscillatoriales cyanobacterium SpSt-418</name>
    <dbReference type="NCBI Taxonomy" id="2282169"/>
    <lineage>
        <taxon>Bacteria</taxon>
        <taxon>Bacillati</taxon>
        <taxon>Cyanobacteriota</taxon>
        <taxon>Cyanophyceae</taxon>
        <taxon>Oscillatoriophycideae</taxon>
        <taxon>Oscillatoriales</taxon>
    </lineage>
</organism>
<keyword evidence="1" id="KW-1133">Transmembrane helix</keyword>
<gene>
    <name evidence="3" type="ORF">ENR64_01620</name>
</gene>
<feature type="transmembrane region" description="Helical" evidence="1">
    <location>
        <begin position="101"/>
        <end position="122"/>
    </location>
</feature>
<dbReference type="GO" id="GO:0000270">
    <property type="term" value="P:peptidoglycan metabolic process"/>
    <property type="evidence" value="ECO:0007669"/>
    <property type="project" value="TreeGrafter"/>
</dbReference>
<dbReference type="PANTHER" id="PTHR30336:SF4">
    <property type="entry name" value="ENVELOPE BIOGENESIS FACTOR ELYC"/>
    <property type="match status" value="1"/>
</dbReference>
<feature type="transmembrane region" description="Helical" evidence="1">
    <location>
        <begin position="67"/>
        <end position="89"/>
    </location>
</feature>
<dbReference type="Pfam" id="PF02698">
    <property type="entry name" value="DUF218"/>
    <property type="match status" value="1"/>
</dbReference>
<evidence type="ECO:0000313" key="3">
    <source>
        <dbReference type="EMBL" id="HFM96466.1"/>
    </source>
</evidence>